<organism evidence="1">
    <name type="scientific">hydrothermal vent metagenome</name>
    <dbReference type="NCBI Taxonomy" id="652676"/>
    <lineage>
        <taxon>unclassified sequences</taxon>
        <taxon>metagenomes</taxon>
        <taxon>ecological metagenomes</taxon>
    </lineage>
</organism>
<accession>A0A3B0SEF9</accession>
<dbReference type="EMBL" id="UOEJ01000174">
    <property type="protein sequence ID" value="VAW03638.1"/>
    <property type="molecule type" value="Genomic_DNA"/>
</dbReference>
<proteinExistence type="predicted"/>
<reference evidence="1" key="1">
    <citation type="submission" date="2018-06" db="EMBL/GenBank/DDBJ databases">
        <authorList>
            <person name="Zhirakovskaya E."/>
        </authorList>
    </citation>
    <scope>NUCLEOTIDE SEQUENCE</scope>
</reference>
<evidence type="ECO:0000313" key="1">
    <source>
        <dbReference type="EMBL" id="VAW03638.1"/>
    </source>
</evidence>
<dbReference type="AlphaFoldDB" id="A0A3B0SEF9"/>
<sequence length="181" mass="21144">MSQPSIQTNPSVEKYLRYGKGQSYIVINNHPEQKGTAEQLSMECSKVWVEFNNVKLTHDEVREEVLKLQNVLNQINITIENMLRRIKDPRTGKLLHMAAVLIPLLRAARHARSTRKVIAVVGDLLGDLLDISDLYPPIRRARDLFVNTHNEFIILNKERDKLKRQEERLFRRYNNMNCPTE</sequence>
<protein>
    <submittedName>
        <fullName evidence="1">Uncharacterized protein</fullName>
    </submittedName>
</protein>
<gene>
    <name evidence="1" type="ORF">MNBD_ALPHA01-2091</name>
</gene>
<name>A0A3B0SEF9_9ZZZZ</name>